<reference evidence="1 2" key="1">
    <citation type="submission" date="2019-08" db="EMBL/GenBank/DDBJ databases">
        <title>The genome of the soybean aphid Biotype 1, its phylome, world population structure and adaptation to the North American continent.</title>
        <authorList>
            <person name="Giordano R."/>
            <person name="Donthu R.K."/>
            <person name="Hernandez A.G."/>
            <person name="Wright C.L."/>
            <person name="Zimin A.V."/>
        </authorList>
    </citation>
    <scope>NUCLEOTIDE SEQUENCE [LARGE SCALE GENOMIC DNA]</scope>
    <source>
        <tissue evidence="1">Whole aphids</tissue>
    </source>
</reference>
<accession>A0A6G0T3N7</accession>
<dbReference type="EMBL" id="VYZN01000066">
    <property type="protein sequence ID" value="KAE9524517.1"/>
    <property type="molecule type" value="Genomic_DNA"/>
</dbReference>
<dbReference type="Proteomes" id="UP000475862">
    <property type="component" value="Unassembled WGS sequence"/>
</dbReference>
<protein>
    <submittedName>
        <fullName evidence="1">Uncharacterized protein</fullName>
    </submittedName>
</protein>
<comment type="caution">
    <text evidence="1">The sequence shown here is derived from an EMBL/GenBank/DDBJ whole genome shotgun (WGS) entry which is preliminary data.</text>
</comment>
<evidence type="ECO:0000313" key="2">
    <source>
        <dbReference type="Proteomes" id="UP000475862"/>
    </source>
</evidence>
<evidence type="ECO:0000313" key="1">
    <source>
        <dbReference type="EMBL" id="KAE9524517.1"/>
    </source>
</evidence>
<sequence>MFDPVCSVTMYGSFTFDNSQMCMSDLFNAIFTEVCQNRENLQLIFKNIDNIFLAESKYLKIKYEISHEFVLRRTSTVCIVNNIDKDRVALRFVNQYAIQITDELYPAVGPVLDNIQMDMCNKMLSIVKSTFILTTLGHIHSNELVFCGDTSFCLIIEVLLPCANNIEILLNPSIFKPQLNQNIILNKKQSLTLIRIKRLSSNSECVKMYYLLVIIAKKIRQLCGLFFCNFLGMIFAHRFIGTSRTHYDSKYELRITLEVYRCN</sequence>
<name>A0A6G0T3N7_APHGL</name>
<proteinExistence type="predicted"/>
<organism evidence="1 2">
    <name type="scientific">Aphis glycines</name>
    <name type="common">Soybean aphid</name>
    <dbReference type="NCBI Taxonomy" id="307491"/>
    <lineage>
        <taxon>Eukaryota</taxon>
        <taxon>Metazoa</taxon>
        <taxon>Ecdysozoa</taxon>
        <taxon>Arthropoda</taxon>
        <taxon>Hexapoda</taxon>
        <taxon>Insecta</taxon>
        <taxon>Pterygota</taxon>
        <taxon>Neoptera</taxon>
        <taxon>Paraneoptera</taxon>
        <taxon>Hemiptera</taxon>
        <taxon>Sternorrhyncha</taxon>
        <taxon>Aphidomorpha</taxon>
        <taxon>Aphidoidea</taxon>
        <taxon>Aphididae</taxon>
        <taxon>Aphidini</taxon>
        <taxon>Aphis</taxon>
        <taxon>Aphis</taxon>
    </lineage>
</organism>
<keyword evidence="2" id="KW-1185">Reference proteome</keyword>
<gene>
    <name evidence="1" type="ORF">AGLY_015105</name>
</gene>
<dbReference type="AlphaFoldDB" id="A0A6G0T3N7"/>